<dbReference type="MEROPS" id="S54.027"/>
<dbReference type="SUPFAM" id="SSF144091">
    <property type="entry name" value="Rhomboid-like"/>
    <property type="match status" value="1"/>
</dbReference>
<feature type="transmembrane region" description="Helical" evidence="7">
    <location>
        <begin position="101"/>
        <end position="121"/>
    </location>
</feature>
<keyword evidence="5 7" id="KW-1133">Transmembrane helix</keyword>
<evidence type="ECO:0000256" key="7">
    <source>
        <dbReference type="SAM" id="Phobius"/>
    </source>
</evidence>
<keyword evidence="10" id="KW-1185">Reference proteome</keyword>
<dbReference type="Proteomes" id="UP000008221">
    <property type="component" value="Chromosome"/>
</dbReference>
<evidence type="ECO:0000256" key="1">
    <source>
        <dbReference type="ARBA" id="ARBA00004141"/>
    </source>
</evidence>
<feature type="transmembrane region" description="Helical" evidence="7">
    <location>
        <begin position="12"/>
        <end position="31"/>
    </location>
</feature>
<evidence type="ECO:0000256" key="6">
    <source>
        <dbReference type="ARBA" id="ARBA00023136"/>
    </source>
</evidence>
<dbReference type="InParanoid" id="A0LT40"/>
<dbReference type="KEGG" id="ace:Acel_0827"/>
<dbReference type="Gene3D" id="1.20.1540.10">
    <property type="entry name" value="Rhomboid-like"/>
    <property type="match status" value="1"/>
</dbReference>
<dbReference type="InterPro" id="IPR022764">
    <property type="entry name" value="Peptidase_S54_rhomboid_dom"/>
</dbReference>
<dbReference type="PANTHER" id="PTHR43066">
    <property type="entry name" value="RHOMBOID-RELATED PROTEIN"/>
    <property type="match status" value="1"/>
</dbReference>
<evidence type="ECO:0000256" key="2">
    <source>
        <dbReference type="ARBA" id="ARBA00022475"/>
    </source>
</evidence>
<keyword evidence="4 7" id="KW-0812">Transmembrane</keyword>
<dbReference type="OrthoDB" id="9814037at2"/>
<keyword evidence="2" id="KW-1003">Cell membrane</keyword>
<evidence type="ECO:0000256" key="3">
    <source>
        <dbReference type="ARBA" id="ARBA00022519"/>
    </source>
</evidence>
<comment type="subcellular location">
    <subcellularLocation>
        <location evidence="1">Membrane</location>
        <topology evidence="1">Multi-pass membrane protein</topology>
    </subcellularLocation>
</comment>
<dbReference type="GO" id="GO:0004252">
    <property type="term" value="F:serine-type endopeptidase activity"/>
    <property type="evidence" value="ECO:0007669"/>
    <property type="project" value="InterPro"/>
</dbReference>
<feature type="transmembrane region" description="Helical" evidence="7">
    <location>
        <begin position="133"/>
        <end position="152"/>
    </location>
</feature>
<keyword evidence="3" id="KW-0997">Cell inner membrane</keyword>
<dbReference type="eggNOG" id="COG0705">
    <property type="taxonomic scope" value="Bacteria"/>
</dbReference>
<dbReference type="GO" id="GO:0016020">
    <property type="term" value="C:membrane"/>
    <property type="evidence" value="ECO:0007669"/>
    <property type="project" value="UniProtKB-SubCell"/>
</dbReference>
<organism evidence="9 10">
    <name type="scientific">Acidothermus cellulolyticus (strain ATCC 43068 / DSM 8971 / 11B)</name>
    <dbReference type="NCBI Taxonomy" id="351607"/>
    <lineage>
        <taxon>Bacteria</taxon>
        <taxon>Bacillati</taxon>
        <taxon>Actinomycetota</taxon>
        <taxon>Actinomycetes</taxon>
        <taxon>Acidothermales</taxon>
        <taxon>Acidothermaceae</taxon>
        <taxon>Acidothermus</taxon>
    </lineage>
</organism>
<dbReference type="RefSeq" id="WP_011719663.1">
    <property type="nucleotide sequence ID" value="NC_008578.1"/>
</dbReference>
<dbReference type="InterPro" id="IPR035952">
    <property type="entry name" value="Rhomboid-like_sf"/>
</dbReference>
<dbReference type="EMBL" id="CP000481">
    <property type="protein sequence ID" value="ABK52600.1"/>
    <property type="molecule type" value="Genomic_DNA"/>
</dbReference>
<dbReference type="Pfam" id="PF01694">
    <property type="entry name" value="Rhomboid"/>
    <property type="match status" value="1"/>
</dbReference>
<dbReference type="STRING" id="351607.Acel_0827"/>
<evidence type="ECO:0000256" key="4">
    <source>
        <dbReference type="ARBA" id="ARBA00022692"/>
    </source>
</evidence>
<gene>
    <name evidence="9" type="ordered locus">Acel_0827</name>
</gene>
<feature type="domain" description="Peptidase S54 rhomboid" evidence="8">
    <location>
        <begin position="97"/>
        <end position="243"/>
    </location>
</feature>
<accession>A0LT40</accession>
<reference evidence="9 10" key="1">
    <citation type="journal article" date="2009" name="Genome Res.">
        <title>Complete genome of the cellulolytic thermophile Acidothermus cellulolyticus 11B provides insights into its ecophysiological and evolutionary adaptations.</title>
        <authorList>
            <person name="Barabote R.D."/>
            <person name="Xie G."/>
            <person name="Leu D.H."/>
            <person name="Normand P."/>
            <person name="Necsulea A."/>
            <person name="Daubin V."/>
            <person name="Medigue C."/>
            <person name="Adney W.S."/>
            <person name="Xu X.C."/>
            <person name="Lapidus A."/>
            <person name="Parales R.E."/>
            <person name="Detter C."/>
            <person name="Pujic P."/>
            <person name="Bruce D."/>
            <person name="Lavire C."/>
            <person name="Challacombe J.F."/>
            <person name="Brettin T.S."/>
            <person name="Berry A.M."/>
        </authorList>
    </citation>
    <scope>NUCLEOTIDE SEQUENCE [LARGE SCALE GENOMIC DNA]</scope>
    <source>
        <strain evidence="10">ATCC 43068 / DSM 8971 / 11B</strain>
    </source>
</reference>
<feature type="transmembrane region" description="Helical" evidence="7">
    <location>
        <begin position="158"/>
        <end position="176"/>
    </location>
</feature>
<protein>
    <submittedName>
        <fullName evidence="9">Rhomboid family protein</fullName>
    </submittedName>
</protein>
<dbReference type="PANTHER" id="PTHR43066:SF26">
    <property type="entry name" value="RHOMBOID PROTEASE GLPG"/>
    <property type="match status" value="1"/>
</dbReference>
<evidence type="ECO:0000259" key="8">
    <source>
        <dbReference type="Pfam" id="PF01694"/>
    </source>
</evidence>
<proteinExistence type="predicted"/>
<evidence type="ECO:0000313" key="10">
    <source>
        <dbReference type="Proteomes" id="UP000008221"/>
    </source>
</evidence>
<evidence type="ECO:0000256" key="5">
    <source>
        <dbReference type="ARBA" id="ARBA00022989"/>
    </source>
</evidence>
<feature type="transmembrane region" description="Helical" evidence="7">
    <location>
        <begin position="188"/>
        <end position="212"/>
    </location>
</feature>
<dbReference type="AlphaFoldDB" id="A0LT40"/>
<feature type="transmembrane region" description="Helical" evidence="7">
    <location>
        <begin position="224"/>
        <end position="243"/>
    </location>
</feature>
<evidence type="ECO:0000313" key="9">
    <source>
        <dbReference type="EMBL" id="ABK52600.1"/>
    </source>
</evidence>
<sequence length="264" mass="29475">MVIPIHDRNPVLRTPVVTYTLIAINFVVFLLEPIHHFAVLHHGTAATVCGQYRFFDHYAAIPHELITNEPERHAYVNAFGRIVCAHYFPHKIPALSVLTSMFLHGSWLHILGNMLFLYVFGNNVEDRFGRFRFLLFYLVSGYVAAYGFALAFRNSDTPIIGASGAIAGVLGAYLILSPRARVTSLVPFLFFIPLPLPAWLVLGGWFLLQWFYATGSAVAQGSGVAYLAHVIGFAFGVIVTAWLKPRLRPPIGRYGRTPYRSLAI</sequence>
<keyword evidence="6 7" id="KW-0472">Membrane</keyword>
<name>A0LT40_ACIC1</name>
<dbReference type="HOGENOM" id="CLU_055068_5_1_11"/>